<evidence type="ECO:0000256" key="4">
    <source>
        <dbReference type="ARBA" id="ARBA00012869"/>
    </source>
</evidence>
<name>A0AAF0DRB2_9BASI</name>
<dbReference type="GO" id="GO:0005737">
    <property type="term" value="C:cytoplasm"/>
    <property type="evidence" value="ECO:0007669"/>
    <property type="project" value="TreeGrafter"/>
</dbReference>
<sequence>MLTPVAARVARTQVRALARTPIRSFHMRPTRPNNTSSVVLKAVAIGALGVAASLSLAMQGSCGEGIVECDTQKNPTSGLTKLSNKPDVSNLDPSILDNAQVPMRKRMETYVKLLQSRIVGAIAQEENASDSEGQPAEFLVETWERKEGGEGTSCVLQDGRVFEKAGINVSVVYGQLPPAAIRQMSADHSGLVERIGYKTEGPDAEVDGMPFFATGISIVIHPRNPFAPTSHMNYRYFELAHPKTLKDGSPNPRYSEQPAAWWFGGGADLTPMYLFEEDARHFHKTLKNAVDKEDPAFYPAWKKWCDKYFWLTHRKESRGVGGVFFDDLTMPSITKYSSTFIPVCDGEIHPNKVIISEKPHDRESLFRTVRALGDAFVESYIPLVHLRKNTPYTDINQEWQRLRRGRYVEFNLVYDRGTKFGLMTPGARMESILMSLPLHARWEYMDGITGTGRENSSAALRAKARDEAKHTAEELQAREALQTVLEQPVDWL</sequence>
<evidence type="ECO:0000256" key="2">
    <source>
        <dbReference type="ARBA" id="ARBA00010644"/>
    </source>
</evidence>
<dbReference type="AlphaFoldDB" id="A0AAF0DRB2"/>
<dbReference type="Proteomes" id="UP001216638">
    <property type="component" value="Chromosome 1"/>
</dbReference>
<dbReference type="GO" id="GO:0004109">
    <property type="term" value="F:coproporphyrinogen oxidase activity"/>
    <property type="evidence" value="ECO:0007669"/>
    <property type="project" value="UniProtKB-EC"/>
</dbReference>
<dbReference type="NCBIfam" id="NF003727">
    <property type="entry name" value="PRK05330.1"/>
    <property type="match status" value="1"/>
</dbReference>
<dbReference type="SUPFAM" id="SSF102886">
    <property type="entry name" value="Coproporphyrinogen III oxidase"/>
    <property type="match status" value="1"/>
</dbReference>
<evidence type="ECO:0000313" key="8">
    <source>
        <dbReference type="Proteomes" id="UP001216638"/>
    </source>
</evidence>
<dbReference type="InterPro" id="IPR001260">
    <property type="entry name" value="Coprogen_oxidase_aer"/>
</dbReference>
<evidence type="ECO:0000256" key="5">
    <source>
        <dbReference type="ARBA" id="ARBA00023002"/>
    </source>
</evidence>
<dbReference type="InterPro" id="IPR036406">
    <property type="entry name" value="Coprogen_oxidase_aer_sf"/>
</dbReference>
<dbReference type="PRINTS" id="PR00073">
    <property type="entry name" value="COPRGNOXDASE"/>
</dbReference>
<evidence type="ECO:0000313" key="7">
    <source>
        <dbReference type="EMBL" id="WFC93998.1"/>
    </source>
</evidence>
<dbReference type="EC" id="1.3.3.3" evidence="4"/>
<comment type="pathway">
    <text evidence="1">Porphyrin-containing compound metabolism; protoporphyrin-IX biosynthesis; protoporphyrinogen-IX from coproporphyrinogen-III (O2 route): step 1/1.</text>
</comment>
<proteinExistence type="inferred from homology"/>
<gene>
    <name evidence="7" type="primary">HEM13</name>
    <name evidence="7" type="ORF">MBRA1_000625</name>
</gene>
<dbReference type="InterPro" id="IPR018375">
    <property type="entry name" value="Coprogen_oxidase_CS"/>
</dbReference>
<dbReference type="PANTHER" id="PTHR10755">
    <property type="entry name" value="COPROPORPHYRINOGEN III OXIDASE, MITOCHONDRIAL"/>
    <property type="match status" value="1"/>
</dbReference>
<keyword evidence="5 7" id="KW-0560">Oxidoreductase</keyword>
<evidence type="ECO:0000256" key="6">
    <source>
        <dbReference type="ARBA" id="ARBA00023244"/>
    </source>
</evidence>
<comment type="similarity">
    <text evidence="2">Belongs to the aerobic coproporphyrinogen-III oxidase family.</text>
</comment>
<dbReference type="PROSITE" id="PS01021">
    <property type="entry name" value="COPROGEN_OXIDASE"/>
    <property type="match status" value="1"/>
</dbReference>
<dbReference type="Gene3D" id="3.40.1500.10">
    <property type="entry name" value="Coproporphyrinogen III oxidase, aerobic"/>
    <property type="match status" value="1"/>
</dbReference>
<dbReference type="PANTHER" id="PTHR10755:SF0">
    <property type="entry name" value="OXYGEN-DEPENDENT COPROPORPHYRINOGEN-III OXIDASE, MITOCHONDRIAL"/>
    <property type="match status" value="1"/>
</dbReference>
<organism evidence="7 8">
    <name type="scientific">Malassezia brasiliensis</name>
    <dbReference type="NCBI Taxonomy" id="1821822"/>
    <lineage>
        <taxon>Eukaryota</taxon>
        <taxon>Fungi</taxon>
        <taxon>Dikarya</taxon>
        <taxon>Basidiomycota</taxon>
        <taxon>Ustilaginomycotina</taxon>
        <taxon>Malasseziomycetes</taxon>
        <taxon>Malasseziales</taxon>
        <taxon>Malasseziaceae</taxon>
        <taxon>Malassezia</taxon>
    </lineage>
</organism>
<dbReference type="EMBL" id="CP119951">
    <property type="protein sequence ID" value="WFC93998.1"/>
    <property type="molecule type" value="Genomic_DNA"/>
</dbReference>
<reference evidence="7" key="1">
    <citation type="submission" date="2023-03" db="EMBL/GenBank/DDBJ databases">
        <title>Mating type loci evolution in Malassezia.</title>
        <authorList>
            <person name="Coelho M.A."/>
        </authorList>
    </citation>
    <scope>NUCLEOTIDE SEQUENCE</scope>
    <source>
        <strain evidence="7">CBS 14135</strain>
    </source>
</reference>
<comment type="subunit">
    <text evidence="3">Homodimer.</text>
</comment>
<dbReference type="Pfam" id="PF01218">
    <property type="entry name" value="Coprogen_oxidas"/>
    <property type="match status" value="1"/>
</dbReference>
<keyword evidence="8" id="KW-1185">Reference proteome</keyword>
<accession>A0AAF0DRB2</accession>
<evidence type="ECO:0000256" key="1">
    <source>
        <dbReference type="ARBA" id="ARBA00005168"/>
    </source>
</evidence>
<evidence type="ECO:0000256" key="3">
    <source>
        <dbReference type="ARBA" id="ARBA00011738"/>
    </source>
</evidence>
<protein>
    <recommendedName>
        <fullName evidence="4">coproporphyrinogen oxidase</fullName>
        <ecNumber evidence="4">1.3.3.3</ecNumber>
    </recommendedName>
</protein>
<keyword evidence="6" id="KW-0627">Porphyrin biosynthesis</keyword>
<dbReference type="GO" id="GO:0006782">
    <property type="term" value="P:protoporphyrinogen IX biosynthetic process"/>
    <property type="evidence" value="ECO:0007669"/>
    <property type="project" value="TreeGrafter"/>
</dbReference>